<gene>
    <name evidence="2" type="ORF">GCM10010921_23400</name>
</gene>
<evidence type="ECO:0000259" key="1">
    <source>
        <dbReference type="SMART" id="SM00065"/>
    </source>
</evidence>
<dbReference type="InterPro" id="IPR051448">
    <property type="entry name" value="CdaR-like_regulators"/>
</dbReference>
<evidence type="ECO:0000313" key="3">
    <source>
        <dbReference type="Proteomes" id="UP000657592"/>
    </source>
</evidence>
<feature type="domain" description="GAF" evidence="1">
    <location>
        <begin position="80"/>
        <end position="231"/>
    </location>
</feature>
<accession>A0A917IGC0</accession>
<organism evidence="2 3">
    <name type="scientific">Microbacterium album</name>
    <dbReference type="NCBI Taxonomy" id="2053191"/>
    <lineage>
        <taxon>Bacteria</taxon>
        <taxon>Bacillati</taxon>
        <taxon>Actinomycetota</taxon>
        <taxon>Actinomycetes</taxon>
        <taxon>Micrococcales</taxon>
        <taxon>Microbacteriaceae</taxon>
        <taxon>Microbacterium</taxon>
    </lineage>
</organism>
<dbReference type="Gene3D" id="1.10.10.2840">
    <property type="entry name" value="PucR C-terminal helix-turn-helix domain"/>
    <property type="match status" value="1"/>
</dbReference>
<dbReference type="AlphaFoldDB" id="A0A917IGC0"/>
<dbReference type="SUPFAM" id="SSF55781">
    <property type="entry name" value="GAF domain-like"/>
    <property type="match status" value="1"/>
</dbReference>
<reference evidence="2" key="1">
    <citation type="journal article" date="2014" name="Int. J. Syst. Evol. Microbiol.">
        <title>Complete genome sequence of Corynebacterium casei LMG S-19264T (=DSM 44701T), isolated from a smear-ripened cheese.</title>
        <authorList>
            <consortium name="US DOE Joint Genome Institute (JGI-PGF)"/>
            <person name="Walter F."/>
            <person name="Albersmeier A."/>
            <person name="Kalinowski J."/>
            <person name="Ruckert C."/>
        </authorList>
    </citation>
    <scope>NUCLEOTIDE SEQUENCE</scope>
    <source>
        <strain evidence="2">CGMCC 1.15794</strain>
    </source>
</reference>
<dbReference type="InterPro" id="IPR025736">
    <property type="entry name" value="PucR_C-HTH_dom"/>
</dbReference>
<dbReference type="SMART" id="SM00065">
    <property type="entry name" value="GAF"/>
    <property type="match status" value="1"/>
</dbReference>
<comment type="caution">
    <text evidence="2">The sequence shown here is derived from an EMBL/GenBank/DDBJ whole genome shotgun (WGS) entry which is preliminary data.</text>
</comment>
<sequence>MSDEARMAVSALLDAVATDTEPRVEQVMSALGALGIAGSDAEAIAGHAFRLRADAARLRRRSRELGELYSSARELAELRDSSAVLDRLVTRAHGMLGGDIAYLSEFDSARRDLRVRTTAGSVSSVFKSLRVPPGRGLASEVVETRQPQWATRYDQYRSDRHEPGIDDAVAAEGIVSLLGVPMLGDGEVLGVVFVAYRDEHEFAPDEVALLSALADHAAVVLQTARMLRTLQRSEDETREALAALRDHVAERERASLVHRELVQAVLAGGGYAPVVQTLAEALHRPVAIVDERRVLLAAAGLPLSPAMSDPGEAVREAIDRSRRSAQCVPVEDPGVSAVAALAAGAQYFGAILLGPGPTLGAVDLRTVERAAQVGALLALQQEAVALTERRTRTDLVTDLLDDVPERRADVERRARRAGIVVDELDTLVLFAVEGEHRASAARVVADALRESALTGEYRGYVIAVLARADIDLVGLRAHVAQATGSTVLAVRADGCAGALGARFAEAARTARLAAALGAHESVVTVQEYLPYSAVLDADGPGIGGFLDALIGPVRRYDADRGTDLLGTLRAFVRSGASPTRTARMLRFHPNTILQRLERLDSVLGPGWREEERLFRLGLAVRLDEMRERLTAAPGRSDG</sequence>
<keyword evidence="3" id="KW-1185">Reference proteome</keyword>
<dbReference type="InterPro" id="IPR042070">
    <property type="entry name" value="PucR_C-HTH_sf"/>
</dbReference>
<proteinExistence type="predicted"/>
<evidence type="ECO:0000313" key="2">
    <source>
        <dbReference type="EMBL" id="GGH46980.1"/>
    </source>
</evidence>
<dbReference type="Pfam" id="PF13185">
    <property type="entry name" value="GAF_2"/>
    <property type="match status" value="1"/>
</dbReference>
<dbReference type="RefSeq" id="WP_188756482.1">
    <property type="nucleotide sequence ID" value="NZ_BMJY01000011.1"/>
</dbReference>
<dbReference type="PANTHER" id="PTHR33744:SF1">
    <property type="entry name" value="DNA-BINDING TRANSCRIPTIONAL ACTIVATOR ADER"/>
    <property type="match status" value="1"/>
</dbReference>
<protein>
    <recommendedName>
        <fullName evidence="1">GAF domain-containing protein</fullName>
    </recommendedName>
</protein>
<name>A0A917IGC0_9MICO</name>
<dbReference type="Pfam" id="PF13556">
    <property type="entry name" value="HTH_30"/>
    <property type="match status" value="1"/>
</dbReference>
<dbReference type="InterPro" id="IPR003018">
    <property type="entry name" value="GAF"/>
</dbReference>
<dbReference type="EMBL" id="BMJY01000011">
    <property type="protein sequence ID" value="GGH46980.1"/>
    <property type="molecule type" value="Genomic_DNA"/>
</dbReference>
<dbReference type="InterPro" id="IPR029016">
    <property type="entry name" value="GAF-like_dom_sf"/>
</dbReference>
<dbReference type="Gene3D" id="3.30.450.40">
    <property type="match status" value="1"/>
</dbReference>
<dbReference type="Proteomes" id="UP000657592">
    <property type="component" value="Unassembled WGS sequence"/>
</dbReference>
<reference evidence="2" key="2">
    <citation type="submission" date="2020-09" db="EMBL/GenBank/DDBJ databases">
        <authorList>
            <person name="Sun Q."/>
            <person name="Zhou Y."/>
        </authorList>
    </citation>
    <scope>NUCLEOTIDE SEQUENCE</scope>
    <source>
        <strain evidence="2">CGMCC 1.15794</strain>
    </source>
</reference>
<dbReference type="PANTHER" id="PTHR33744">
    <property type="entry name" value="CARBOHYDRATE DIACID REGULATOR"/>
    <property type="match status" value="1"/>
</dbReference>